<accession>A0A1F7GAN5</accession>
<evidence type="ECO:0000256" key="1">
    <source>
        <dbReference type="SAM" id="Phobius"/>
    </source>
</evidence>
<keyword evidence="1" id="KW-0812">Transmembrane</keyword>
<dbReference type="CDD" id="cd02440">
    <property type="entry name" value="AdoMet_MTases"/>
    <property type="match status" value="1"/>
</dbReference>
<dbReference type="SUPFAM" id="SSF53335">
    <property type="entry name" value="S-adenosyl-L-methionine-dependent methyltransferases"/>
    <property type="match status" value="1"/>
</dbReference>
<evidence type="ECO:0008006" key="4">
    <source>
        <dbReference type="Google" id="ProtNLM"/>
    </source>
</evidence>
<evidence type="ECO:0000313" key="3">
    <source>
        <dbReference type="Proteomes" id="UP000178372"/>
    </source>
</evidence>
<keyword evidence="1" id="KW-1133">Transmembrane helix</keyword>
<evidence type="ECO:0000313" key="2">
    <source>
        <dbReference type="EMBL" id="OGK15971.1"/>
    </source>
</evidence>
<keyword evidence="1" id="KW-0472">Membrane</keyword>
<sequence>MKSDSVSSFCPCQQARTKFSPVFTFHEKKAFPNYEDAVIGKCNHCGVLKTVVFPKNFNSASSRPEMYGKNKEVLIRELYPIIKTIQKSDRRNVLDVGFSSGILINELQKQGIDTWGIELNKRAFKIAKNKKIANIFNGTLKDFIKKYPRRKFDAVIYNHVLEHIENLKLEIDLIKQIINENGLLIVGVPNRRNVVFYLRGIFWESLMPGEHIWHFTDHYLINFLEKNGFYIKDKFYANHNRSSLPLLKRIYFNILVFLNSLFGTGEAVTVIAQMR</sequence>
<dbReference type="Pfam" id="PF13489">
    <property type="entry name" value="Methyltransf_23"/>
    <property type="match status" value="1"/>
</dbReference>
<dbReference type="InterPro" id="IPR029063">
    <property type="entry name" value="SAM-dependent_MTases_sf"/>
</dbReference>
<dbReference type="Gene3D" id="3.40.50.150">
    <property type="entry name" value="Vaccinia Virus protein VP39"/>
    <property type="match status" value="1"/>
</dbReference>
<comment type="caution">
    <text evidence="2">The sequence shown here is derived from an EMBL/GenBank/DDBJ whole genome shotgun (WGS) entry which is preliminary data.</text>
</comment>
<dbReference type="Proteomes" id="UP000178372">
    <property type="component" value="Unassembled WGS sequence"/>
</dbReference>
<dbReference type="EMBL" id="MFZF01000022">
    <property type="protein sequence ID" value="OGK15971.1"/>
    <property type="molecule type" value="Genomic_DNA"/>
</dbReference>
<reference evidence="2 3" key="1">
    <citation type="journal article" date="2016" name="Nat. Commun.">
        <title>Thousands of microbial genomes shed light on interconnected biogeochemical processes in an aquifer system.</title>
        <authorList>
            <person name="Anantharaman K."/>
            <person name="Brown C.T."/>
            <person name="Hug L.A."/>
            <person name="Sharon I."/>
            <person name="Castelle C.J."/>
            <person name="Probst A.J."/>
            <person name="Thomas B.C."/>
            <person name="Singh A."/>
            <person name="Wilkins M.J."/>
            <person name="Karaoz U."/>
            <person name="Brodie E.L."/>
            <person name="Williams K.H."/>
            <person name="Hubbard S.S."/>
            <person name="Banfield J.F."/>
        </authorList>
    </citation>
    <scope>NUCLEOTIDE SEQUENCE [LARGE SCALE GENOMIC DNA]</scope>
</reference>
<proteinExistence type="predicted"/>
<dbReference type="AlphaFoldDB" id="A0A1F7GAN5"/>
<organism evidence="2 3">
    <name type="scientific">Candidatus Roizmanbacteria bacterium RIFCSPHIGHO2_01_FULL_39_12b</name>
    <dbReference type="NCBI Taxonomy" id="1802030"/>
    <lineage>
        <taxon>Bacteria</taxon>
        <taxon>Candidatus Roizmaniibacteriota</taxon>
    </lineage>
</organism>
<name>A0A1F7GAN5_9BACT</name>
<feature type="transmembrane region" description="Helical" evidence="1">
    <location>
        <begin position="250"/>
        <end position="272"/>
    </location>
</feature>
<gene>
    <name evidence="2" type="ORF">A2690_00765</name>
</gene>
<dbReference type="PANTHER" id="PTHR43861:SF6">
    <property type="entry name" value="METHYLTRANSFERASE TYPE 11"/>
    <property type="match status" value="1"/>
</dbReference>
<protein>
    <recommendedName>
        <fullName evidence="4">Methyltransferase</fullName>
    </recommendedName>
</protein>
<dbReference type="PANTHER" id="PTHR43861">
    <property type="entry name" value="TRANS-ACONITATE 2-METHYLTRANSFERASE-RELATED"/>
    <property type="match status" value="1"/>
</dbReference>